<feature type="transmembrane region" description="Helical" evidence="1">
    <location>
        <begin position="142"/>
        <end position="160"/>
    </location>
</feature>
<proteinExistence type="predicted"/>
<dbReference type="AlphaFoldDB" id="A0A1H4GYX1"/>
<evidence type="ECO:0000313" key="3">
    <source>
        <dbReference type="Proteomes" id="UP000242469"/>
    </source>
</evidence>
<organism evidence="2 3">
    <name type="scientific">Marinobacterium iners DSM 11526</name>
    <dbReference type="NCBI Taxonomy" id="1122198"/>
    <lineage>
        <taxon>Bacteria</taxon>
        <taxon>Pseudomonadati</taxon>
        <taxon>Pseudomonadota</taxon>
        <taxon>Gammaproteobacteria</taxon>
        <taxon>Oceanospirillales</taxon>
        <taxon>Oceanospirillaceae</taxon>
        <taxon>Marinobacterium</taxon>
    </lineage>
</organism>
<protein>
    <submittedName>
        <fullName evidence="2">Uncharacterized protein</fullName>
    </submittedName>
</protein>
<accession>A0A1H4GYX1</accession>
<sequence>MKSIEILSVGIRLLGIYVFVNVFRLGANQYQAVIQYRSISEEDMSLFAYVSIGLVVLMLMASITMIKYPALISRWILPKTKENEVIFDGTAKDIEVSIFTVIGVYILSWAIPDFVQNALWWWYSSHSRISGMWQQGRGNEYIIDQIVTVLEMAIGFYLCFRSQGISTLLRKFREAGLK</sequence>
<feature type="transmembrane region" description="Helical" evidence="1">
    <location>
        <begin position="7"/>
        <end position="26"/>
    </location>
</feature>
<keyword evidence="1" id="KW-1133">Transmembrane helix</keyword>
<evidence type="ECO:0000313" key="2">
    <source>
        <dbReference type="EMBL" id="SEB14541.1"/>
    </source>
</evidence>
<name>A0A1H4GYX1_9GAMM</name>
<dbReference type="OrthoDB" id="6402385at2"/>
<feature type="transmembrane region" description="Helical" evidence="1">
    <location>
        <begin position="46"/>
        <end position="66"/>
    </location>
</feature>
<keyword evidence="1" id="KW-0472">Membrane</keyword>
<dbReference type="Proteomes" id="UP000242469">
    <property type="component" value="Unassembled WGS sequence"/>
</dbReference>
<dbReference type="RefSeq" id="WP_091827936.1">
    <property type="nucleotide sequence ID" value="NZ_FNRJ01000022.1"/>
</dbReference>
<dbReference type="EMBL" id="FNRJ01000022">
    <property type="protein sequence ID" value="SEB14541.1"/>
    <property type="molecule type" value="Genomic_DNA"/>
</dbReference>
<evidence type="ECO:0000256" key="1">
    <source>
        <dbReference type="SAM" id="Phobius"/>
    </source>
</evidence>
<reference evidence="3" key="1">
    <citation type="submission" date="2016-10" db="EMBL/GenBank/DDBJ databases">
        <authorList>
            <person name="Varghese N."/>
            <person name="Submissions S."/>
        </authorList>
    </citation>
    <scope>NUCLEOTIDE SEQUENCE [LARGE SCALE GENOMIC DNA]</scope>
    <source>
        <strain evidence="3">DSM 11526</strain>
    </source>
</reference>
<gene>
    <name evidence="2" type="ORF">SAMN02745729_12239</name>
</gene>
<keyword evidence="1" id="KW-0812">Transmembrane</keyword>
<keyword evidence="3" id="KW-1185">Reference proteome</keyword>